<organism evidence="2 3">
    <name type="scientific">Moraxella cuniculi DSM 21768</name>
    <dbReference type="NCBI Taxonomy" id="1122245"/>
    <lineage>
        <taxon>Bacteria</taxon>
        <taxon>Pseudomonadati</taxon>
        <taxon>Pseudomonadota</taxon>
        <taxon>Gammaproteobacteria</taxon>
        <taxon>Moraxellales</taxon>
        <taxon>Moraxellaceae</taxon>
        <taxon>Moraxella</taxon>
    </lineage>
</organism>
<dbReference type="AlphaFoldDB" id="A0A1N7DJ68"/>
<evidence type="ECO:0000313" key="3">
    <source>
        <dbReference type="Proteomes" id="UP000187495"/>
    </source>
</evidence>
<evidence type="ECO:0000313" key="2">
    <source>
        <dbReference type="EMBL" id="SIR75872.1"/>
    </source>
</evidence>
<keyword evidence="1" id="KW-0472">Membrane</keyword>
<feature type="transmembrane region" description="Helical" evidence="1">
    <location>
        <begin position="41"/>
        <end position="60"/>
    </location>
</feature>
<keyword evidence="1" id="KW-1133">Transmembrane helix</keyword>
<evidence type="ECO:0000256" key="1">
    <source>
        <dbReference type="SAM" id="Phobius"/>
    </source>
</evidence>
<keyword evidence="1" id="KW-0812">Transmembrane</keyword>
<accession>A0A1N7DJ68</accession>
<name>A0A1N7DJ68_9GAMM</name>
<dbReference type="STRING" id="34061.B0189_01850"/>
<sequence>MEFYWFIKMNANKIMLIAPVLMGMIASIEQNQKYYFDFYEFFAVSIISLMFFVNIWRYIYGKDFWSLGVKVRSNEHKLSRFFWFSLTIICYSVGIFYFLFRV</sequence>
<reference evidence="3" key="1">
    <citation type="submission" date="2017-01" db="EMBL/GenBank/DDBJ databases">
        <authorList>
            <person name="Varghese N."/>
            <person name="Submissions S."/>
        </authorList>
    </citation>
    <scope>NUCLEOTIDE SEQUENCE [LARGE SCALE GENOMIC DNA]</scope>
    <source>
        <strain evidence="3">DSM 21768</strain>
    </source>
</reference>
<feature type="transmembrane region" description="Helical" evidence="1">
    <location>
        <begin position="12"/>
        <end position="29"/>
    </location>
</feature>
<keyword evidence="3" id="KW-1185">Reference proteome</keyword>
<proteinExistence type="predicted"/>
<dbReference type="EMBL" id="FTNU01000001">
    <property type="protein sequence ID" value="SIR75872.1"/>
    <property type="molecule type" value="Genomic_DNA"/>
</dbReference>
<protein>
    <submittedName>
        <fullName evidence="2">Uncharacterized protein</fullName>
    </submittedName>
</protein>
<dbReference type="Proteomes" id="UP000187495">
    <property type="component" value="Unassembled WGS sequence"/>
</dbReference>
<feature type="transmembrane region" description="Helical" evidence="1">
    <location>
        <begin position="81"/>
        <end position="100"/>
    </location>
</feature>
<gene>
    <name evidence="2" type="ORF">SAMN02745664_101308</name>
</gene>